<organism evidence="2 3">
    <name type="scientific">Asprobacillus argus</name>
    <dbReference type="NCBI Taxonomy" id="3076534"/>
    <lineage>
        <taxon>Bacteria</taxon>
        <taxon>Pseudomonadati</taxon>
        <taxon>Bacteroidota</taxon>
        <taxon>Flavobacteriia</taxon>
        <taxon>Flavobacteriales</taxon>
        <taxon>Flavobacteriaceae</taxon>
        <taxon>Asprobacillus</taxon>
    </lineage>
</organism>
<keyword evidence="1" id="KW-0472">Membrane</keyword>
<feature type="transmembrane region" description="Helical" evidence="1">
    <location>
        <begin position="43"/>
        <end position="61"/>
    </location>
</feature>
<reference evidence="2 3" key="1">
    <citation type="submission" date="2023-09" db="EMBL/GenBank/DDBJ databases">
        <title>Novel taxa isolated from Blanes Bay.</title>
        <authorList>
            <person name="Rey-Velasco X."/>
            <person name="Lucena T."/>
        </authorList>
    </citation>
    <scope>NUCLEOTIDE SEQUENCE [LARGE SCALE GENOMIC DNA]</scope>
    <source>
        <strain evidence="2 3">S356</strain>
    </source>
</reference>
<dbReference type="RefSeq" id="WP_349240645.1">
    <property type="nucleotide sequence ID" value="NZ_JAVTTO010000001.1"/>
</dbReference>
<protein>
    <submittedName>
        <fullName evidence="2">Uncharacterized protein</fullName>
    </submittedName>
</protein>
<keyword evidence="3" id="KW-1185">Reference proteome</keyword>
<sequence length="70" mass="8068">MIKLSKTFLLVLMVLMVVLGAISYRLINWEVFHSGTSGAIKELRLTLVFFGLGLYFLFPYVKRIKKSNNK</sequence>
<gene>
    <name evidence="2" type="ORF">RQM59_03355</name>
</gene>
<dbReference type="EMBL" id="JAVTTO010000001">
    <property type="protein sequence ID" value="MDT7831400.1"/>
    <property type="molecule type" value="Genomic_DNA"/>
</dbReference>
<keyword evidence="1" id="KW-0812">Transmembrane</keyword>
<evidence type="ECO:0000313" key="2">
    <source>
        <dbReference type="EMBL" id="MDT7831400.1"/>
    </source>
</evidence>
<proteinExistence type="predicted"/>
<evidence type="ECO:0000313" key="3">
    <source>
        <dbReference type="Proteomes" id="UP001257277"/>
    </source>
</evidence>
<keyword evidence="1" id="KW-1133">Transmembrane helix</keyword>
<evidence type="ECO:0000256" key="1">
    <source>
        <dbReference type="SAM" id="Phobius"/>
    </source>
</evidence>
<feature type="transmembrane region" description="Helical" evidence="1">
    <location>
        <begin position="7"/>
        <end position="27"/>
    </location>
</feature>
<name>A0ABU3LCE9_9FLAO</name>
<comment type="caution">
    <text evidence="2">The sequence shown here is derived from an EMBL/GenBank/DDBJ whole genome shotgun (WGS) entry which is preliminary data.</text>
</comment>
<accession>A0ABU3LCE9</accession>
<dbReference type="Proteomes" id="UP001257277">
    <property type="component" value="Unassembled WGS sequence"/>
</dbReference>